<comment type="caution">
    <text evidence="1">The sequence shown here is derived from an EMBL/GenBank/DDBJ whole genome shotgun (WGS) entry which is preliminary data.</text>
</comment>
<dbReference type="Proteomes" id="UP000287605">
    <property type="component" value="Unassembled WGS sequence"/>
</dbReference>
<evidence type="ECO:0000313" key="2">
    <source>
        <dbReference type="Proteomes" id="UP000287605"/>
    </source>
</evidence>
<gene>
    <name evidence="1" type="ORF">CBF29_02585</name>
</gene>
<dbReference type="EMBL" id="NGKA01000002">
    <property type="protein sequence ID" value="RSU15238.1"/>
    <property type="molecule type" value="Genomic_DNA"/>
</dbReference>
<dbReference type="AlphaFoldDB" id="A0A430B4K4"/>
<accession>A0A430B4K4</accession>
<reference evidence="1 2" key="1">
    <citation type="submission" date="2017-05" db="EMBL/GenBank/DDBJ databases">
        <title>Vagococcus spp. assemblies.</title>
        <authorList>
            <person name="Gulvik C.A."/>
        </authorList>
    </citation>
    <scope>NUCLEOTIDE SEQUENCE [LARGE SCALE GENOMIC DNA]</scope>
    <source>
        <strain evidence="1 2">CCUG 51432</strain>
    </source>
</reference>
<sequence length="154" mass="16671">MKKSMAVALAIISFGSVVLFLGGIFGTRYLSERAFAKNDVTGGIEAGIPQEKKTEDAQPKDFYAIWLESPILAKNEEKKGGEVILNQAGEYAYSLESLAADTAALSNEIDSETPIIEICQKYNVDPEGQIKDLTDKAIEDIENALVGLSTHGEE</sequence>
<keyword evidence="2" id="KW-1185">Reference proteome</keyword>
<protein>
    <submittedName>
        <fullName evidence="1">Uncharacterized protein</fullName>
    </submittedName>
</protein>
<organism evidence="1 2">
    <name type="scientific">Vagococcus elongatus</name>
    <dbReference type="NCBI Taxonomy" id="180344"/>
    <lineage>
        <taxon>Bacteria</taxon>
        <taxon>Bacillati</taxon>
        <taxon>Bacillota</taxon>
        <taxon>Bacilli</taxon>
        <taxon>Lactobacillales</taxon>
        <taxon>Enterococcaceae</taxon>
        <taxon>Vagococcus</taxon>
    </lineage>
</organism>
<dbReference type="OrthoDB" id="9917548at2"/>
<proteinExistence type="predicted"/>
<evidence type="ECO:0000313" key="1">
    <source>
        <dbReference type="EMBL" id="RSU15238.1"/>
    </source>
</evidence>
<dbReference type="RefSeq" id="WP_126806976.1">
    <property type="nucleotide sequence ID" value="NZ_NGKA01000002.1"/>
</dbReference>
<name>A0A430B4K4_9ENTE</name>